<evidence type="ECO:0000313" key="4">
    <source>
        <dbReference type="Proteomes" id="UP000636264"/>
    </source>
</evidence>
<feature type="chain" id="PRO_5036926401" description="Integral membrane protein" evidence="2">
    <location>
        <begin position="27"/>
        <end position="135"/>
    </location>
</feature>
<reference evidence="3" key="2">
    <citation type="submission" date="2020-09" db="EMBL/GenBank/DDBJ databases">
        <authorList>
            <person name="Sun Q."/>
            <person name="Zhou Y."/>
        </authorList>
    </citation>
    <scope>NUCLEOTIDE SEQUENCE</scope>
    <source>
        <strain evidence="3">CGMCC 1.15320</strain>
    </source>
</reference>
<dbReference type="Gene3D" id="3.10.450.160">
    <property type="entry name" value="inner membrane protein cigr"/>
    <property type="match status" value="1"/>
</dbReference>
<organism evidence="3 4">
    <name type="scientific">Nitratireductor aestuarii</name>
    <dbReference type="NCBI Taxonomy" id="1735103"/>
    <lineage>
        <taxon>Bacteria</taxon>
        <taxon>Pseudomonadati</taxon>
        <taxon>Pseudomonadota</taxon>
        <taxon>Alphaproteobacteria</taxon>
        <taxon>Hyphomicrobiales</taxon>
        <taxon>Phyllobacteriaceae</taxon>
        <taxon>Nitratireductor</taxon>
    </lineage>
</organism>
<accession>A0A916RWM8</accession>
<dbReference type="InterPro" id="IPR024572">
    <property type="entry name" value="RcnB"/>
</dbReference>
<keyword evidence="2" id="KW-0732">Signal</keyword>
<evidence type="ECO:0008006" key="5">
    <source>
        <dbReference type="Google" id="ProtNLM"/>
    </source>
</evidence>
<protein>
    <recommendedName>
        <fullName evidence="5">Integral membrane protein</fullName>
    </recommendedName>
</protein>
<feature type="region of interest" description="Disordered" evidence="1">
    <location>
        <begin position="25"/>
        <end position="85"/>
    </location>
</feature>
<dbReference type="Pfam" id="PF11776">
    <property type="entry name" value="RcnB"/>
    <property type="match status" value="1"/>
</dbReference>
<dbReference type="RefSeq" id="WP_244630384.1">
    <property type="nucleotide sequence ID" value="NZ_BMIF01000009.1"/>
</dbReference>
<evidence type="ECO:0000256" key="2">
    <source>
        <dbReference type="SAM" id="SignalP"/>
    </source>
</evidence>
<dbReference type="Proteomes" id="UP000636264">
    <property type="component" value="Unassembled WGS sequence"/>
</dbReference>
<comment type="caution">
    <text evidence="3">The sequence shown here is derived from an EMBL/GenBank/DDBJ whole genome shotgun (WGS) entry which is preliminary data.</text>
</comment>
<reference evidence="3" key="1">
    <citation type="journal article" date="2014" name="Int. J. Syst. Evol. Microbiol.">
        <title>Complete genome sequence of Corynebacterium casei LMG S-19264T (=DSM 44701T), isolated from a smear-ripened cheese.</title>
        <authorList>
            <consortium name="US DOE Joint Genome Institute (JGI-PGF)"/>
            <person name="Walter F."/>
            <person name="Albersmeier A."/>
            <person name="Kalinowski J."/>
            <person name="Ruckert C."/>
        </authorList>
    </citation>
    <scope>NUCLEOTIDE SEQUENCE</scope>
    <source>
        <strain evidence="3">CGMCC 1.15320</strain>
    </source>
</reference>
<dbReference type="EMBL" id="BMIF01000009">
    <property type="protein sequence ID" value="GGA73785.1"/>
    <property type="molecule type" value="Genomic_DNA"/>
</dbReference>
<evidence type="ECO:0000256" key="1">
    <source>
        <dbReference type="SAM" id="MobiDB-lite"/>
    </source>
</evidence>
<dbReference type="AlphaFoldDB" id="A0A916RWM8"/>
<feature type="signal peptide" evidence="2">
    <location>
        <begin position="1"/>
        <end position="26"/>
    </location>
</feature>
<proteinExistence type="predicted"/>
<sequence>MKTISRVFAAAIAVAMAALPVAQASAQGYHQPPHREAPRKPAPPAPARPQAHKPAPAPHAKPMPPKPQAHKPMPPKRKWARGQRFNDWKRYSEVRDYKRHGLKRPAPGQRWVRVDNDYLLVTIASGIIAGIIAGR</sequence>
<gene>
    <name evidence="3" type="ORF">GCM10011385_29730</name>
</gene>
<name>A0A916RWM8_9HYPH</name>
<evidence type="ECO:0000313" key="3">
    <source>
        <dbReference type="EMBL" id="GGA73785.1"/>
    </source>
</evidence>
<keyword evidence="4" id="KW-1185">Reference proteome</keyword>
<feature type="compositionally biased region" description="Pro residues" evidence="1">
    <location>
        <begin position="55"/>
        <end position="67"/>
    </location>
</feature>